<accession>A0A060JH47</accession>
<dbReference type="KEGG" id="rla:Rhola_00010780"/>
<protein>
    <submittedName>
        <fullName evidence="1">Tellurite resistance protein TehB</fullName>
    </submittedName>
</protein>
<dbReference type="CDD" id="cd02440">
    <property type="entry name" value="AdoMet_MTases"/>
    <property type="match status" value="1"/>
</dbReference>
<organism evidence="1 2">
    <name type="scientific">Rhodoluna lacicola</name>
    <dbReference type="NCBI Taxonomy" id="529884"/>
    <lineage>
        <taxon>Bacteria</taxon>
        <taxon>Bacillati</taxon>
        <taxon>Actinomycetota</taxon>
        <taxon>Actinomycetes</taxon>
        <taxon>Micrococcales</taxon>
        <taxon>Microbacteriaceae</taxon>
        <taxon>Luna cluster</taxon>
        <taxon>Luna-1 subcluster</taxon>
        <taxon>Rhodoluna</taxon>
    </lineage>
</organism>
<dbReference type="HOGENOM" id="CLU_056435_0_1_11"/>
<dbReference type="STRING" id="529884.Rhola_00010780"/>
<dbReference type="InterPro" id="IPR029063">
    <property type="entry name" value="SAM-dependent_MTases_sf"/>
</dbReference>
<name>A0A060JH47_9MICO</name>
<proteinExistence type="predicted"/>
<dbReference type="EMBL" id="CP007490">
    <property type="protein sequence ID" value="AIC47872.1"/>
    <property type="molecule type" value="Genomic_DNA"/>
</dbReference>
<sequence length="208" mass="23264">MIDSSYWDAKYDVDNFIYTKDANRFVKEYCQPIIEKIGKSGKVIDLAGGEGRNSVWFAEQGWQAENIDFSGKALSKFLAFAEERRVAELCFANRADATGFESVLMPVDIGVCAYLQIPQPDLFDALDNLIENIRRGGYLMGVWHARENLETGFGGPQDPAVLPTASELREFLAQYPLDIEFLGNRDGQVQTKDGLKPSTTLVLLAKLR</sequence>
<dbReference type="SUPFAM" id="SSF53335">
    <property type="entry name" value="S-adenosyl-L-methionine-dependent methyltransferases"/>
    <property type="match status" value="1"/>
</dbReference>
<evidence type="ECO:0000313" key="1">
    <source>
        <dbReference type="EMBL" id="AIC47872.1"/>
    </source>
</evidence>
<keyword evidence="2" id="KW-1185">Reference proteome</keyword>
<dbReference type="Proteomes" id="UP000067708">
    <property type="component" value="Chromosome"/>
</dbReference>
<evidence type="ECO:0000313" key="2">
    <source>
        <dbReference type="Proteomes" id="UP000067708"/>
    </source>
</evidence>
<dbReference type="OrthoDB" id="9786503at2"/>
<dbReference type="AlphaFoldDB" id="A0A060JH47"/>
<dbReference type="Gene3D" id="3.40.50.150">
    <property type="entry name" value="Vaccinia Virus protein VP39"/>
    <property type="match status" value="1"/>
</dbReference>
<dbReference type="RefSeq" id="WP_051636313.1">
    <property type="nucleotide sequence ID" value="NZ_CP007490.1"/>
</dbReference>
<reference evidence="1 2" key="1">
    <citation type="journal article" date="2014" name="Int. J. Syst. Evol. Microbiol.">
        <title>Rhodoluna lacicola gen. nov., sp. nov., a planktonic freshwater bacterium with stream-lined genome.</title>
        <authorList>
            <person name="Hahn M."/>
            <person name="Schmidt J."/>
            <person name="Taipale S.J."/>
            <person name="Doolittle W.F."/>
            <person name="Koll U."/>
        </authorList>
    </citation>
    <scope>NUCLEOTIDE SEQUENCE [LARGE SCALE GENOMIC DNA]</scope>
    <source>
        <strain evidence="1 2">MWH-Ta8</strain>
    </source>
</reference>
<dbReference type="eggNOG" id="COG0500">
    <property type="taxonomic scope" value="Bacteria"/>
</dbReference>
<gene>
    <name evidence="1" type="ORF">Rhola_00010780</name>
</gene>